<reference evidence="1" key="1">
    <citation type="submission" date="2014-09" db="EMBL/GenBank/DDBJ databases">
        <authorList>
            <person name="Magalhaes I.L.F."/>
            <person name="Oliveira U."/>
            <person name="Santos F.R."/>
            <person name="Vidigal T.H.D.A."/>
            <person name="Brescovit A.D."/>
            <person name="Santos A.J."/>
        </authorList>
    </citation>
    <scope>NUCLEOTIDE SEQUENCE</scope>
    <source>
        <tissue evidence="1">Shoot tissue taken approximately 20 cm above the soil surface</tissue>
    </source>
</reference>
<name>A0A0A8ZPJ1_ARUDO</name>
<dbReference type="AlphaFoldDB" id="A0A0A8ZPJ1"/>
<proteinExistence type="predicted"/>
<dbReference type="EMBL" id="GBRH01256546">
    <property type="protein sequence ID" value="JAD41349.1"/>
    <property type="molecule type" value="Transcribed_RNA"/>
</dbReference>
<sequence length="44" mass="4443">METRSGQGGAGEMSCGRAGLLLRQPCGPDGAMRFVGSEVCAAEV</sequence>
<reference evidence="1" key="2">
    <citation type="journal article" date="2015" name="Data Brief">
        <title>Shoot transcriptome of the giant reed, Arundo donax.</title>
        <authorList>
            <person name="Barrero R.A."/>
            <person name="Guerrero F.D."/>
            <person name="Moolhuijzen P."/>
            <person name="Goolsby J.A."/>
            <person name="Tidwell J."/>
            <person name="Bellgard S.E."/>
            <person name="Bellgard M.I."/>
        </authorList>
    </citation>
    <scope>NUCLEOTIDE SEQUENCE</scope>
    <source>
        <tissue evidence="1">Shoot tissue taken approximately 20 cm above the soil surface</tissue>
    </source>
</reference>
<evidence type="ECO:0000313" key="1">
    <source>
        <dbReference type="EMBL" id="JAD41349.1"/>
    </source>
</evidence>
<protein>
    <submittedName>
        <fullName evidence="1">Uncharacterized protein</fullName>
    </submittedName>
</protein>
<accession>A0A0A8ZPJ1</accession>
<organism evidence="1">
    <name type="scientific">Arundo donax</name>
    <name type="common">Giant reed</name>
    <name type="synonym">Donax arundinaceus</name>
    <dbReference type="NCBI Taxonomy" id="35708"/>
    <lineage>
        <taxon>Eukaryota</taxon>
        <taxon>Viridiplantae</taxon>
        <taxon>Streptophyta</taxon>
        <taxon>Embryophyta</taxon>
        <taxon>Tracheophyta</taxon>
        <taxon>Spermatophyta</taxon>
        <taxon>Magnoliopsida</taxon>
        <taxon>Liliopsida</taxon>
        <taxon>Poales</taxon>
        <taxon>Poaceae</taxon>
        <taxon>PACMAD clade</taxon>
        <taxon>Arundinoideae</taxon>
        <taxon>Arundineae</taxon>
        <taxon>Arundo</taxon>
    </lineage>
</organism>